<accession>A0A699HFY0</accession>
<dbReference type="GO" id="GO:0003964">
    <property type="term" value="F:RNA-directed DNA polymerase activity"/>
    <property type="evidence" value="ECO:0007669"/>
    <property type="project" value="UniProtKB-KW"/>
</dbReference>
<dbReference type="PANTHER" id="PTHR34072">
    <property type="entry name" value="ENZYMATIC POLYPROTEIN-RELATED"/>
    <property type="match status" value="1"/>
</dbReference>
<feature type="domain" description="Reverse transcriptase/retrotransposon-derived protein RNase H-like" evidence="1">
    <location>
        <begin position="84"/>
        <end position="143"/>
    </location>
</feature>
<dbReference type="InterPro" id="IPR041577">
    <property type="entry name" value="RT_RNaseH_2"/>
</dbReference>
<comment type="caution">
    <text evidence="2">The sequence shown here is derived from an EMBL/GenBank/DDBJ whole genome shotgun (WGS) entry which is preliminary data.</text>
</comment>
<reference evidence="2" key="1">
    <citation type="journal article" date="2019" name="Sci. Rep.">
        <title>Draft genome of Tanacetum cinerariifolium, the natural source of mosquito coil.</title>
        <authorList>
            <person name="Yamashiro T."/>
            <person name="Shiraishi A."/>
            <person name="Satake H."/>
            <person name="Nakayama K."/>
        </authorList>
    </citation>
    <scope>NUCLEOTIDE SEQUENCE</scope>
</reference>
<keyword evidence="2" id="KW-0548">Nucleotidyltransferase</keyword>
<name>A0A699HFY0_TANCI</name>
<evidence type="ECO:0000259" key="1">
    <source>
        <dbReference type="Pfam" id="PF17919"/>
    </source>
</evidence>
<gene>
    <name evidence="2" type="ORF">Tci_395067</name>
</gene>
<dbReference type="AlphaFoldDB" id="A0A699HFY0"/>
<organism evidence="2">
    <name type="scientific">Tanacetum cinerariifolium</name>
    <name type="common">Dalmatian daisy</name>
    <name type="synonym">Chrysanthemum cinerariifolium</name>
    <dbReference type="NCBI Taxonomy" id="118510"/>
    <lineage>
        <taxon>Eukaryota</taxon>
        <taxon>Viridiplantae</taxon>
        <taxon>Streptophyta</taxon>
        <taxon>Embryophyta</taxon>
        <taxon>Tracheophyta</taxon>
        <taxon>Spermatophyta</taxon>
        <taxon>Magnoliopsida</taxon>
        <taxon>eudicotyledons</taxon>
        <taxon>Gunneridae</taxon>
        <taxon>Pentapetalae</taxon>
        <taxon>asterids</taxon>
        <taxon>campanulids</taxon>
        <taxon>Asterales</taxon>
        <taxon>Asteraceae</taxon>
        <taxon>Asteroideae</taxon>
        <taxon>Anthemideae</taxon>
        <taxon>Anthemidinae</taxon>
        <taxon>Tanacetum</taxon>
    </lineage>
</organism>
<proteinExistence type="predicted"/>
<dbReference type="Pfam" id="PF17919">
    <property type="entry name" value="RT_RNaseH_2"/>
    <property type="match status" value="1"/>
</dbReference>
<sequence length="233" mass="26785">MNHPARNNTRGEYGGGFVAAESRQWWLTTAVVVMVMWRRDGDIDGGVRRRRPEYGWEMMTNVIWWCGDVDRVDQGDGMEEMMIWLCSAPILALPEGADNFIVYYDASHKGIGAVFMQNEKAIAYASRQLKIHEKNYITHDLELGKELNMGQHYWLELLSDYDYEIHYNRGKANVVADALSIKERIKLLRVRALVMTISLYLPKKILEAQTEAKKPKNLKAEDVGGMLVETSRE</sequence>
<protein>
    <submittedName>
        <fullName evidence="2">Reverse transcriptase domain-containing protein</fullName>
    </submittedName>
</protein>
<dbReference type="PANTHER" id="PTHR34072:SF52">
    <property type="entry name" value="RIBONUCLEASE H"/>
    <property type="match status" value="1"/>
</dbReference>
<dbReference type="EMBL" id="BKCJ010161765">
    <property type="protein sequence ID" value="GEY23093.1"/>
    <property type="molecule type" value="Genomic_DNA"/>
</dbReference>
<dbReference type="InterPro" id="IPR043502">
    <property type="entry name" value="DNA/RNA_pol_sf"/>
</dbReference>
<dbReference type="SUPFAM" id="SSF56672">
    <property type="entry name" value="DNA/RNA polymerases"/>
    <property type="match status" value="1"/>
</dbReference>
<keyword evidence="2" id="KW-0695">RNA-directed DNA polymerase</keyword>
<keyword evidence="2" id="KW-0808">Transferase</keyword>
<evidence type="ECO:0000313" key="2">
    <source>
        <dbReference type="EMBL" id="GEY23093.1"/>
    </source>
</evidence>